<feature type="binding site" evidence="6">
    <location>
        <begin position="204"/>
        <end position="207"/>
    </location>
    <ligand>
        <name>ATP</name>
        <dbReference type="ChEBI" id="CHEBI:30616"/>
    </ligand>
</feature>
<evidence type="ECO:0000256" key="4">
    <source>
        <dbReference type="ARBA" id="ARBA00022960"/>
    </source>
</evidence>
<evidence type="ECO:0000256" key="2">
    <source>
        <dbReference type="ARBA" id="ARBA00022741"/>
    </source>
</evidence>
<name>A0A7K3LYK2_9ACTN</name>
<dbReference type="CDD" id="cd10225">
    <property type="entry name" value="ASKHA_NBD_MreB-like"/>
    <property type="match status" value="1"/>
</dbReference>
<dbReference type="InterPro" id="IPR043129">
    <property type="entry name" value="ATPase_NBD"/>
</dbReference>
<keyword evidence="1 6" id="KW-0963">Cytoplasm</keyword>
<dbReference type="GO" id="GO:0005524">
    <property type="term" value="F:ATP binding"/>
    <property type="evidence" value="ECO:0007669"/>
    <property type="project" value="UniProtKB-KW"/>
</dbReference>
<sequence length="328" mass="34264">MGGFGIDLGTANTVVGQPRRGIVFDEPSVMLAHTDEPTVPVLVGHEARELTGRTPSGYIMVRPLQDGVVVDLESARAFIVALLRKVKRRALPGRGRRAVIGVPAGATTLECRALLETAHEAGLRKVALLPEPVAGALGAGVDPLESRAHLVVDVGGGTSEITGFCYGGILSSRTCRVAGDELTRALAQYLRAEHRLMVGDLTAENIKATADAVADPPLIIEGRDAATGRARLVTVETDEVKEALHTTIDEIIQTLTGCLEELPAQAASDIMSNGVLAVGGGALMSGFTELLEDTFGFPVKLADRPLTCVAEGATIALHKPEILAAYGG</sequence>
<evidence type="ECO:0000313" key="7">
    <source>
        <dbReference type="EMBL" id="NDL56121.1"/>
    </source>
</evidence>
<dbReference type="InterPro" id="IPR004753">
    <property type="entry name" value="MreB"/>
</dbReference>
<accession>A0A7K3LYK2</accession>
<keyword evidence="8" id="KW-1185">Reference proteome</keyword>
<evidence type="ECO:0000256" key="3">
    <source>
        <dbReference type="ARBA" id="ARBA00022840"/>
    </source>
</evidence>
<comment type="subunit">
    <text evidence="6">Forms polymers.</text>
</comment>
<protein>
    <recommendedName>
        <fullName evidence="6">Cell shape-determining protein MreB</fullName>
    </recommendedName>
</protein>
<dbReference type="GO" id="GO:0008360">
    <property type="term" value="P:regulation of cell shape"/>
    <property type="evidence" value="ECO:0007669"/>
    <property type="project" value="UniProtKB-UniRule"/>
</dbReference>
<gene>
    <name evidence="6 7" type="primary">mreB</name>
    <name evidence="7" type="ORF">F7O44_03430</name>
</gene>
<dbReference type="PRINTS" id="PR01652">
    <property type="entry name" value="SHAPEPROTEIN"/>
</dbReference>
<comment type="function">
    <text evidence="6">Forms membrane-associated dynamic filaments that are essential for cell shape determination. Acts by regulating cell wall synthesis and cell elongation, and thus cell shape. A feedback loop between cell geometry and MreB localization may maintain elongated cell shape by targeting cell wall growth to regions of negative cell wall curvature.</text>
</comment>
<evidence type="ECO:0000256" key="5">
    <source>
        <dbReference type="ARBA" id="ARBA00023458"/>
    </source>
</evidence>
<dbReference type="PANTHER" id="PTHR42749">
    <property type="entry name" value="CELL SHAPE-DETERMINING PROTEIN MREB"/>
    <property type="match status" value="1"/>
</dbReference>
<comment type="similarity">
    <text evidence="5 6">Belongs to the FtsA/MreB family.</text>
</comment>
<dbReference type="RefSeq" id="WP_162448751.1">
    <property type="nucleotide sequence ID" value="NZ_WLZY01000001.1"/>
</dbReference>
<evidence type="ECO:0000313" key="8">
    <source>
        <dbReference type="Proteomes" id="UP000460435"/>
    </source>
</evidence>
<comment type="subcellular location">
    <subcellularLocation>
        <location evidence="6">Cytoplasm</location>
    </subcellularLocation>
    <text evidence="6">Membrane-associated.</text>
</comment>
<dbReference type="PANTHER" id="PTHR42749:SF1">
    <property type="entry name" value="CELL SHAPE-DETERMINING PROTEIN MREB"/>
    <property type="match status" value="1"/>
</dbReference>
<proteinExistence type="inferred from homology"/>
<feature type="binding site" evidence="6">
    <location>
        <begin position="10"/>
        <end position="12"/>
    </location>
    <ligand>
        <name>ATP</name>
        <dbReference type="ChEBI" id="CHEBI:30616"/>
    </ligand>
</feature>
<dbReference type="EMBL" id="WLZY01000001">
    <property type="protein sequence ID" value="NDL56121.1"/>
    <property type="molecule type" value="Genomic_DNA"/>
</dbReference>
<dbReference type="Proteomes" id="UP000460435">
    <property type="component" value="Unassembled WGS sequence"/>
</dbReference>
<keyword evidence="4 6" id="KW-0133">Cell shape</keyword>
<dbReference type="Pfam" id="PF06723">
    <property type="entry name" value="MreB_Mbl"/>
    <property type="match status" value="1"/>
</dbReference>
<evidence type="ECO:0000256" key="6">
    <source>
        <dbReference type="HAMAP-Rule" id="MF_02207"/>
    </source>
</evidence>
<organism evidence="7 8">
    <name type="scientific">Phytoactinopolyspora mesophila</name>
    <dbReference type="NCBI Taxonomy" id="2650750"/>
    <lineage>
        <taxon>Bacteria</taxon>
        <taxon>Bacillati</taxon>
        <taxon>Actinomycetota</taxon>
        <taxon>Actinomycetes</taxon>
        <taxon>Jiangellales</taxon>
        <taxon>Jiangellaceae</taxon>
        <taxon>Phytoactinopolyspora</taxon>
    </lineage>
</organism>
<dbReference type="HAMAP" id="MF_02207">
    <property type="entry name" value="MreB"/>
    <property type="match status" value="1"/>
</dbReference>
<dbReference type="Gene3D" id="3.30.420.40">
    <property type="match status" value="2"/>
</dbReference>
<dbReference type="NCBIfam" id="NF010539">
    <property type="entry name" value="PRK13927.1"/>
    <property type="match status" value="1"/>
</dbReference>
<dbReference type="InterPro" id="IPR056546">
    <property type="entry name" value="MreB_MamK-like"/>
</dbReference>
<keyword evidence="3 6" id="KW-0067">ATP-binding</keyword>
<dbReference type="GO" id="GO:0005737">
    <property type="term" value="C:cytoplasm"/>
    <property type="evidence" value="ECO:0007669"/>
    <property type="project" value="UniProtKB-SubCell"/>
</dbReference>
<feature type="binding site" evidence="6">
    <location>
        <begin position="280"/>
        <end position="283"/>
    </location>
    <ligand>
        <name>ATP</name>
        <dbReference type="ChEBI" id="CHEBI:30616"/>
    </ligand>
</feature>
<dbReference type="AlphaFoldDB" id="A0A7K3LYK2"/>
<feature type="binding site" evidence="6">
    <location>
        <begin position="156"/>
        <end position="158"/>
    </location>
    <ligand>
        <name>ATP</name>
        <dbReference type="ChEBI" id="CHEBI:30616"/>
    </ligand>
</feature>
<dbReference type="SUPFAM" id="SSF53067">
    <property type="entry name" value="Actin-like ATPase domain"/>
    <property type="match status" value="2"/>
</dbReference>
<keyword evidence="2 6" id="KW-0547">Nucleotide-binding</keyword>
<reference evidence="7 8" key="1">
    <citation type="submission" date="2019-11" db="EMBL/GenBank/DDBJ databases">
        <authorList>
            <person name="Li X.-J."/>
            <person name="Feng X.-M."/>
        </authorList>
    </citation>
    <scope>NUCLEOTIDE SEQUENCE [LARGE SCALE GENOMIC DNA]</scope>
    <source>
        <strain evidence="7 8">XMNu-373</strain>
    </source>
</reference>
<dbReference type="GO" id="GO:0000902">
    <property type="term" value="P:cell morphogenesis"/>
    <property type="evidence" value="ECO:0007669"/>
    <property type="project" value="InterPro"/>
</dbReference>
<evidence type="ECO:0000256" key="1">
    <source>
        <dbReference type="ARBA" id="ARBA00022490"/>
    </source>
</evidence>
<comment type="caution">
    <text evidence="7">The sequence shown here is derived from an EMBL/GenBank/DDBJ whole genome shotgun (WGS) entry which is preliminary data.</text>
</comment>